<sequence length="116" mass="12274">MDCPPWAGERALRGWSARKFQSPAPQGAPANGPAPAGNAQLKTNSFRETHRAAPSSGIASCQAGRTECLGKRISPAEPRGWVAGAGSLKVLQYTELDKSRACHPQLQWGCPIGHPC</sequence>
<protein>
    <submittedName>
        <fullName evidence="2">Uncharacterized protein</fullName>
    </submittedName>
</protein>
<reference evidence="2" key="1">
    <citation type="submission" date="2021-09" db="EMBL/GenBank/DDBJ databases">
        <title>The genome of Mauremys mutica provides insights into the evolution of semi-aquatic lifestyle.</title>
        <authorList>
            <person name="Gong S."/>
            <person name="Gao Y."/>
        </authorList>
    </citation>
    <scope>NUCLEOTIDE SEQUENCE</scope>
    <source>
        <strain evidence="2">MM-2020</strain>
        <tissue evidence="2">Muscle</tissue>
    </source>
</reference>
<gene>
    <name evidence="2" type="ORF">KIL84_023482</name>
</gene>
<evidence type="ECO:0000313" key="2">
    <source>
        <dbReference type="EMBL" id="KAH1165923.1"/>
    </source>
</evidence>
<dbReference type="AlphaFoldDB" id="A0A9D3WRB7"/>
<dbReference type="Proteomes" id="UP000827986">
    <property type="component" value="Unassembled WGS sequence"/>
</dbReference>
<feature type="region of interest" description="Disordered" evidence="1">
    <location>
        <begin position="13"/>
        <end position="58"/>
    </location>
</feature>
<name>A0A9D3WRB7_9SAUR</name>
<evidence type="ECO:0000313" key="3">
    <source>
        <dbReference type="Proteomes" id="UP000827986"/>
    </source>
</evidence>
<accession>A0A9D3WRB7</accession>
<proteinExistence type="predicted"/>
<feature type="compositionally biased region" description="Low complexity" evidence="1">
    <location>
        <begin position="23"/>
        <end position="40"/>
    </location>
</feature>
<evidence type="ECO:0000256" key="1">
    <source>
        <dbReference type="SAM" id="MobiDB-lite"/>
    </source>
</evidence>
<organism evidence="2 3">
    <name type="scientific">Mauremys mutica</name>
    <name type="common">yellowpond turtle</name>
    <dbReference type="NCBI Taxonomy" id="74926"/>
    <lineage>
        <taxon>Eukaryota</taxon>
        <taxon>Metazoa</taxon>
        <taxon>Chordata</taxon>
        <taxon>Craniata</taxon>
        <taxon>Vertebrata</taxon>
        <taxon>Euteleostomi</taxon>
        <taxon>Archelosauria</taxon>
        <taxon>Testudinata</taxon>
        <taxon>Testudines</taxon>
        <taxon>Cryptodira</taxon>
        <taxon>Durocryptodira</taxon>
        <taxon>Testudinoidea</taxon>
        <taxon>Geoemydidae</taxon>
        <taxon>Geoemydinae</taxon>
        <taxon>Mauremys</taxon>
    </lineage>
</organism>
<dbReference type="EMBL" id="JAHDVG010000488">
    <property type="protein sequence ID" value="KAH1165923.1"/>
    <property type="molecule type" value="Genomic_DNA"/>
</dbReference>
<comment type="caution">
    <text evidence="2">The sequence shown here is derived from an EMBL/GenBank/DDBJ whole genome shotgun (WGS) entry which is preliminary data.</text>
</comment>
<keyword evidence="3" id="KW-1185">Reference proteome</keyword>